<evidence type="ECO:0000313" key="3">
    <source>
        <dbReference type="EMBL" id="MDP1026125.1"/>
    </source>
</evidence>
<dbReference type="EMBL" id="JAUUDS010000001">
    <property type="protein sequence ID" value="MDP1026125.1"/>
    <property type="molecule type" value="Genomic_DNA"/>
</dbReference>
<reference evidence="3 4" key="1">
    <citation type="submission" date="2023-07" db="EMBL/GenBank/DDBJ databases">
        <authorList>
            <person name="Kim M.K."/>
        </authorList>
    </citation>
    <scope>NUCLEOTIDE SEQUENCE [LARGE SCALE GENOMIC DNA]</scope>
    <source>
        <strain evidence="3 4">KR1UV-12</strain>
    </source>
</reference>
<accession>A0ABT9EGM5</accession>
<feature type="chain" id="PRO_5045645074" evidence="2">
    <location>
        <begin position="19"/>
        <end position="139"/>
    </location>
</feature>
<protein>
    <submittedName>
        <fullName evidence="3">Uncharacterized protein</fullName>
    </submittedName>
</protein>
<sequence>MRIALPLSLILLSLPAMAVAQQNADGSAGGQPPQRVRSVTLTGEQQCPKSEGDEIVVCSRNDEPYRIPKALRNDGPIPVPSQSWVNRVADIDQAGRVAGGLPNTCSPIGTGGQTGCSIMAAKQWAAERRAQKRAEESVP</sequence>
<organism evidence="3 4">
    <name type="scientific">Sphingomonas aurea</name>
    <dbReference type="NCBI Taxonomy" id="3063994"/>
    <lineage>
        <taxon>Bacteria</taxon>
        <taxon>Pseudomonadati</taxon>
        <taxon>Pseudomonadota</taxon>
        <taxon>Alphaproteobacteria</taxon>
        <taxon>Sphingomonadales</taxon>
        <taxon>Sphingomonadaceae</taxon>
        <taxon>Sphingomonas</taxon>
    </lineage>
</organism>
<dbReference type="Proteomes" id="UP001230685">
    <property type="component" value="Unassembled WGS sequence"/>
</dbReference>
<proteinExistence type="predicted"/>
<feature type="signal peptide" evidence="2">
    <location>
        <begin position="1"/>
        <end position="18"/>
    </location>
</feature>
<evidence type="ECO:0000256" key="2">
    <source>
        <dbReference type="SAM" id="SignalP"/>
    </source>
</evidence>
<keyword evidence="2" id="KW-0732">Signal</keyword>
<evidence type="ECO:0000313" key="4">
    <source>
        <dbReference type="Proteomes" id="UP001230685"/>
    </source>
</evidence>
<gene>
    <name evidence="3" type="ORF">Q5H91_02785</name>
</gene>
<dbReference type="RefSeq" id="WP_305171687.1">
    <property type="nucleotide sequence ID" value="NZ_JAUUDS010000001.1"/>
</dbReference>
<comment type="caution">
    <text evidence="3">The sequence shown here is derived from an EMBL/GenBank/DDBJ whole genome shotgun (WGS) entry which is preliminary data.</text>
</comment>
<name>A0ABT9EGM5_9SPHN</name>
<keyword evidence="4" id="KW-1185">Reference proteome</keyword>
<evidence type="ECO:0000256" key="1">
    <source>
        <dbReference type="SAM" id="MobiDB-lite"/>
    </source>
</evidence>
<feature type="region of interest" description="Disordered" evidence="1">
    <location>
        <begin position="23"/>
        <end position="45"/>
    </location>
</feature>